<keyword evidence="3" id="KW-0169">Cobalamin biosynthesis</keyword>
<dbReference type="PANTHER" id="PTHR43588:SF1">
    <property type="entry name" value="COBALT-PRECORRIN-8 METHYLMUTASE"/>
    <property type="match status" value="1"/>
</dbReference>
<dbReference type="InterPro" id="IPR036588">
    <property type="entry name" value="CobH/CbiC_sf"/>
</dbReference>
<dbReference type="InterPro" id="IPR003722">
    <property type="entry name" value="Cbl_synth_CobH/CbiC"/>
</dbReference>
<dbReference type="Gene3D" id="3.40.50.10230">
    <property type="entry name" value="Cobalamin biosynthesis CobH/CbiC, precorrin-8X methylmutase"/>
    <property type="match status" value="1"/>
</dbReference>
<keyword evidence="4" id="KW-0413">Isomerase</keyword>
<protein>
    <submittedName>
        <fullName evidence="6">Precorrin-8X methylmutase</fullName>
    </submittedName>
</protein>
<evidence type="ECO:0000256" key="4">
    <source>
        <dbReference type="ARBA" id="ARBA00023235"/>
    </source>
</evidence>
<dbReference type="SUPFAM" id="SSF63965">
    <property type="entry name" value="Precorrin-8X methylmutase CbiC/CobH"/>
    <property type="match status" value="1"/>
</dbReference>
<dbReference type="Pfam" id="PF02570">
    <property type="entry name" value="CbiC"/>
    <property type="match status" value="1"/>
</dbReference>
<feature type="domain" description="Cobalamin biosynthesis precorrin-8X methylmutase CobH/CbiC" evidence="5">
    <location>
        <begin position="10"/>
        <end position="203"/>
    </location>
</feature>
<dbReference type="GO" id="GO:0009236">
    <property type="term" value="P:cobalamin biosynthetic process"/>
    <property type="evidence" value="ECO:0007669"/>
    <property type="project" value="UniProtKB-KW"/>
</dbReference>
<comment type="caution">
    <text evidence="6">The sequence shown here is derived from an EMBL/GenBank/DDBJ whole genome shotgun (WGS) entry which is preliminary data.</text>
</comment>
<dbReference type="GO" id="GO:0016993">
    <property type="term" value="F:precorrin-8X methylmutase activity"/>
    <property type="evidence" value="ECO:0007669"/>
    <property type="project" value="InterPro"/>
</dbReference>
<evidence type="ECO:0000256" key="1">
    <source>
        <dbReference type="ARBA" id="ARBA00004953"/>
    </source>
</evidence>
<evidence type="ECO:0000313" key="7">
    <source>
        <dbReference type="Proteomes" id="UP000712673"/>
    </source>
</evidence>
<accession>A0A937W5W0</accession>
<dbReference type="Proteomes" id="UP000712673">
    <property type="component" value="Unassembled WGS sequence"/>
</dbReference>
<name>A0A937W5W0_UNCTE</name>
<evidence type="ECO:0000259" key="5">
    <source>
        <dbReference type="Pfam" id="PF02570"/>
    </source>
</evidence>
<reference evidence="6" key="1">
    <citation type="submission" date="2019-03" db="EMBL/GenBank/DDBJ databases">
        <title>Lake Tanganyika Metagenome-Assembled Genomes (MAGs).</title>
        <authorList>
            <person name="Tran P."/>
        </authorList>
    </citation>
    <scope>NUCLEOTIDE SEQUENCE</scope>
    <source>
        <strain evidence="6">K_DeepCast_65m_m2_066</strain>
    </source>
</reference>
<organism evidence="6 7">
    <name type="scientific">Tectimicrobiota bacterium</name>
    <dbReference type="NCBI Taxonomy" id="2528274"/>
    <lineage>
        <taxon>Bacteria</taxon>
        <taxon>Pseudomonadati</taxon>
        <taxon>Nitrospinota/Tectimicrobiota group</taxon>
        <taxon>Candidatus Tectimicrobiota</taxon>
    </lineage>
</organism>
<proteinExistence type="inferred from homology"/>
<comment type="pathway">
    <text evidence="1">Cofactor biosynthesis; adenosylcobalamin biosynthesis.</text>
</comment>
<evidence type="ECO:0000313" key="6">
    <source>
        <dbReference type="EMBL" id="MBM3226295.1"/>
    </source>
</evidence>
<comment type="similarity">
    <text evidence="2">Belongs to the CobH/CbiC family.</text>
</comment>
<evidence type="ECO:0000256" key="3">
    <source>
        <dbReference type="ARBA" id="ARBA00022573"/>
    </source>
</evidence>
<evidence type="ECO:0000256" key="2">
    <source>
        <dbReference type="ARBA" id="ARBA00009774"/>
    </source>
</evidence>
<sequence length="209" mass="22204">MSAVPLTPEQITTESFRMIEAEVGPHPFDALEWPIVRRMIHASGDLEYTRLVHFHRDAARAGVQALQAGAPLVTDVRMVASGIQRAVLEQLGSTVHCFIDAPDVARMAQEQRTTRSACAMQKAVAEVGPAVYVIGNAPTALLTLCALTQQGHVQPPVILAMPVGFVAVVESKEQALTLDVPVITVRGRKGGSAVATATVNALLLLAQQG</sequence>
<gene>
    <name evidence="6" type="ORF">FJZ47_21230</name>
</gene>
<dbReference type="PANTHER" id="PTHR43588">
    <property type="entry name" value="COBALT-PRECORRIN-8 METHYLMUTASE"/>
    <property type="match status" value="1"/>
</dbReference>
<dbReference type="AlphaFoldDB" id="A0A937W5W0"/>
<dbReference type="EMBL" id="VGLS01000857">
    <property type="protein sequence ID" value="MBM3226295.1"/>
    <property type="molecule type" value="Genomic_DNA"/>
</dbReference>